<dbReference type="GeneID" id="56037735"/>
<gene>
    <name evidence="2" type="ORF">HUG12_09710</name>
</gene>
<keyword evidence="1" id="KW-0812">Transmembrane</keyword>
<dbReference type="EMBL" id="CP058579">
    <property type="protein sequence ID" value="QLG61981.1"/>
    <property type="molecule type" value="Genomic_DNA"/>
</dbReference>
<dbReference type="AlphaFoldDB" id="A0A7D5QDC2"/>
<dbReference type="Proteomes" id="UP000509626">
    <property type="component" value="Chromosome"/>
</dbReference>
<feature type="transmembrane region" description="Helical" evidence="1">
    <location>
        <begin position="93"/>
        <end position="113"/>
    </location>
</feature>
<feature type="transmembrane region" description="Helical" evidence="1">
    <location>
        <begin position="207"/>
        <end position="229"/>
    </location>
</feature>
<keyword evidence="3" id="KW-1185">Reference proteome</keyword>
<dbReference type="RefSeq" id="WP_179268566.1">
    <property type="nucleotide sequence ID" value="NZ_CP058579.1"/>
</dbReference>
<proteinExistence type="predicted"/>
<keyword evidence="1" id="KW-0472">Membrane</keyword>
<organism evidence="2 3">
    <name type="scientific">Halorarum salinum</name>
    <dbReference type="NCBI Taxonomy" id="2743089"/>
    <lineage>
        <taxon>Archaea</taxon>
        <taxon>Methanobacteriati</taxon>
        <taxon>Methanobacteriota</taxon>
        <taxon>Stenosarchaea group</taxon>
        <taxon>Halobacteria</taxon>
        <taxon>Halobacteriales</taxon>
        <taxon>Haloferacaceae</taxon>
        <taxon>Halorarum</taxon>
    </lineage>
</organism>
<feature type="transmembrane region" description="Helical" evidence="1">
    <location>
        <begin position="178"/>
        <end position="195"/>
    </location>
</feature>
<sequence length="304" mass="33225">MSALDFTDETFQVQKVNIAVFWLIITGLAIVGLLWMNTLGANSGNTALTSTSTMFALLWTASVIIEFAVYMFYRHRFWGDRENEIGAMDVSLLWFYLGFAAMVVVSTVGRLSVMQPMSLLSQAAERGALTDFQYLYMNAFVAPTIEENFFRIALPVFLIILFVGIAESLDIDWLGHPVVQVVAAVSISSLGFVVFHTLEESNPEFQLVAFVFGTVLAAVFVGDLVLNVFSSVTVVPALLVGIHLGNNVLYIGLRRTVDILLSGESGILLPVVGIDIGGHLILGMFVVGAVIAAQEMVSLVREWM</sequence>
<evidence type="ECO:0000313" key="3">
    <source>
        <dbReference type="Proteomes" id="UP000509626"/>
    </source>
</evidence>
<feature type="transmembrane region" description="Helical" evidence="1">
    <location>
        <begin position="149"/>
        <end position="166"/>
    </location>
</feature>
<feature type="transmembrane region" description="Helical" evidence="1">
    <location>
        <begin position="265"/>
        <end position="293"/>
    </location>
</feature>
<reference evidence="2 3" key="1">
    <citation type="submission" date="2020-06" db="EMBL/GenBank/DDBJ databases">
        <title>NJ-3-1, isolated from saline soil.</title>
        <authorList>
            <person name="Cui H.L."/>
            <person name="Shi X."/>
        </authorList>
    </citation>
    <scope>NUCLEOTIDE SEQUENCE [LARGE SCALE GENOMIC DNA]</scope>
    <source>
        <strain evidence="2 3">NJ-3-1</strain>
    </source>
</reference>
<evidence type="ECO:0000313" key="2">
    <source>
        <dbReference type="EMBL" id="QLG61981.1"/>
    </source>
</evidence>
<evidence type="ECO:0000256" key="1">
    <source>
        <dbReference type="SAM" id="Phobius"/>
    </source>
</evidence>
<feature type="transmembrane region" description="Helical" evidence="1">
    <location>
        <begin position="53"/>
        <end position="73"/>
    </location>
</feature>
<keyword evidence="1" id="KW-1133">Transmembrane helix</keyword>
<protein>
    <submittedName>
        <fullName evidence="2">Uncharacterized protein</fullName>
    </submittedName>
</protein>
<dbReference type="KEGG" id="halu:HUG12_09710"/>
<feature type="transmembrane region" description="Helical" evidence="1">
    <location>
        <begin position="235"/>
        <end position="253"/>
    </location>
</feature>
<accession>A0A7D5QDC2</accession>
<name>A0A7D5QDC2_9EURY</name>
<feature type="transmembrane region" description="Helical" evidence="1">
    <location>
        <begin position="20"/>
        <end position="41"/>
    </location>
</feature>